<name>A0ABT7NIF3_9SPHI</name>
<gene>
    <name evidence="3" type="ORF">HX018_01765</name>
</gene>
<reference evidence="3" key="1">
    <citation type="submission" date="2020-06" db="EMBL/GenBank/DDBJ databases">
        <authorList>
            <person name="Dong N."/>
        </authorList>
    </citation>
    <scope>NUCLEOTIDE SEQUENCE</scope>
    <source>
        <strain evidence="3">R1692</strain>
    </source>
</reference>
<evidence type="ECO:0000313" key="3">
    <source>
        <dbReference type="EMBL" id="MDM1046972.1"/>
    </source>
</evidence>
<keyword evidence="1" id="KW-0175">Coiled coil</keyword>
<proteinExistence type="predicted"/>
<keyword evidence="2" id="KW-0812">Transmembrane</keyword>
<dbReference type="EMBL" id="JACAGK010000003">
    <property type="protein sequence ID" value="MDM1046972.1"/>
    <property type="molecule type" value="Genomic_DNA"/>
</dbReference>
<feature type="coiled-coil region" evidence="1">
    <location>
        <begin position="10"/>
        <end position="47"/>
    </location>
</feature>
<evidence type="ECO:0000256" key="1">
    <source>
        <dbReference type="SAM" id="Coils"/>
    </source>
</evidence>
<accession>A0ABT7NIF3</accession>
<feature type="transmembrane region" description="Helical" evidence="2">
    <location>
        <begin position="107"/>
        <end position="129"/>
    </location>
</feature>
<comment type="caution">
    <text evidence="3">The sequence shown here is derived from an EMBL/GenBank/DDBJ whole genome shotgun (WGS) entry which is preliminary data.</text>
</comment>
<organism evidence="3 4">
    <name type="scientific">Sphingobacterium hotanense</name>
    <dbReference type="NCBI Taxonomy" id="649196"/>
    <lineage>
        <taxon>Bacteria</taxon>
        <taxon>Pseudomonadati</taxon>
        <taxon>Bacteroidota</taxon>
        <taxon>Sphingobacteriia</taxon>
        <taxon>Sphingobacteriales</taxon>
        <taxon>Sphingobacteriaceae</taxon>
        <taxon>Sphingobacterium</taxon>
    </lineage>
</organism>
<keyword evidence="4" id="KW-1185">Reference proteome</keyword>
<keyword evidence="2" id="KW-0472">Membrane</keyword>
<sequence>MNEQELQTAVKDQQEIVVLMDKRVQQLEKQQSETKDYSEELAQINKKLEHIVKDETLVGLKASILKHVEATGHLVTAVEEQKKLISEMPQTTKMIVEHRITGRQRPYIITGAVLLLVSVFSLFASYQLWRSNSALHDSDIKIRMVRLLYPQVSLDIDSIYNNNPKQLKIWVKQEEERLLAIRKAEENTKQFTEQAERAKQELEYLKQRKDKGGTIEN</sequence>
<dbReference type="Proteomes" id="UP001170954">
    <property type="component" value="Unassembled WGS sequence"/>
</dbReference>
<protein>
    <submittedName>
        <fullName evidence="3">Uncharacterized protein</fullName>
    </submittedName>
</protein>
<evidence type="ECO:0000256" key="2">
    <source>
        <dbReference type="SAM" id="Phobius"/>
    </source>
</evidence>
<evidence type="ECO:0000313" key="4">
    <source>
        <dbReference type="Proteomes" id="UP001170954"/>
    </source>
</evidence>
<feature type="coiled-coil region" evidence="1">
    <location>
        <begin position="181"/>
        <end position="208"/>
    </location>
</feature>
<reference evidence="3" key="2">
    <citation type="journal article" date="2022" name="Sci. Total Environ.">
        <title>Prevalence, transmission, and molecular epidemiology of tet(X)-positive bacteria among humans, animals, and environmental niches in China: An epidemiological, and genomic-based study.</title>
        <authorList>
            <person name="Dong N."/>
            <person name="Zeng Y."/>
            <person name="Cai C."/>
            <person name="Sun C."/>
            <person name="Lu J."/>
            <person name="Liu C."/>
            <person name="Zhou H."/>
            <person name="Sun Q."/>
            <person name="Shu L."/>
            <person name="Wang H."/>
            <person name="Wang Y."/>
            <person name="Wang S."/>
            <person name="Wu C."/>
            <person name="Chan E.W."/>
            <person name="Chen G."/>
            <person name="Shen Z."/>
            <person name="Chen S."/>
            <person name="Zhang R."/>
        </authorList>
    </citation>
    <scope>NUCLEOTIDE SEQUENCE</scope>
    <source>
        <strain evidence="3">R1692</strain>
    </source>
</reference>
<keyword evidence="2" id="KW-1133">Transmembrane helix</keyword>
<dbReference type="RefSeq" id="WP_286650297.1">
    <property type="nucleotide sequence ID" value="NZ_JACAGK010000003.1"/>
</dbReference>